<dbReference type="Gene3D" id="3.40.50.300">
    <property type="entry name" value="P-loop containing nucleotide triphosphate hydrolases"/>
    <property type="match status" value="2"/>
</dbReference>
<keyword evidence="4" id="KW-0227">DNA damage</keyword>
<dbReference type="InterPro" id="IPR006935">
    <property type="entry name" value="Helicase/UvrB_N"/>
</dbReference>
<dbReference type="InterPro" id="IPR032438">
    <property type="entry name" value="ERCC3_RAD25_C"/>
</dbReference>
<reference evidence="19" key="2">
    <citation type="submission" date="2015-01" db="EMBL/GenBank/DDBJ databases">
        <title>Evolutionary Origins and Diversification of the Mycorrhizal Mutualists.</title>
        <authorList>
            <consortium name="DOE Joint Genome Institute"/>
            <consortium name="Mycorrhizal Genomics Consortium"/>
            <person name="Kohler A."/>
            <person name="Kuo A."/>
            <person name="Nagy L.G."/>
            <person name="Floudas D."/>
            <person name="Copeland A."/>
            <person name="Barry K.W."/>
            <person name="Cichocki N."/>
            <person name="Veneault-Fourrey C."/>
            <person name="LaButti K."/>
            <person name="Lindquist E.A."/>
            <person name="Lipzen A."/>
            <person name="Lundell T."/>
            <person name="Morin E."/>
            <person name="Murat C."/>
            <person name="Riley R."/>
            <person name="Ohm R."/>
            <person name="Sun H."/>
            <person name="Tunlid A."/>
            <person name="Henrissat B."/>
            <person name="Grigoriev I.V."/>
            <person name="Hibbett D.S."/>
            <person name="Martin F."/>
        </authorList>
    </citation>
    <scope>NUCLEOTIDE SEQUENCE [LARGE SCALE GENOMIC DNA]</scope>
    <source>
        <strain evidence="19">MAFF 305830</strain>
    </source>
</reference>
<dbReference type="FunFam" id="3.40.50.300:FF:000117">
    <property type="entry name" value="Putative DNA repair helicase rad25"/>
    <property type="match status" value="1"/>
</dbReference>
<evidence type="ECO:0000256" key="10">
    <source>
        <dbReference type="ARBA" id="ARBA00023235"/>
    </source>
</evidence>
<dbReference type="CDD" id="cd18789">
    <property type="entry name" value="SF2_C_XPB"/>
    <property type="match status" value="1"/>
</dbReference>
<protein>
    <recommendedName>
        <fullName evidence="13">DNA 3'-5' helicase</fullName>
        <ecNumber evidence="13">5.6.2.4</ecNumber>
    </recommendedName>
</protein>
<dbReference type="HOGENOM" id="CLU_008213_0_0_1"/>
<keyword evidence="19" id="KW-1185">Reference proteome</keyword>
<dbReference type="PANTHER" id="PTHR11274:SF0">
    <property type="entry name" value="GENERAL TRANSCRIPTION AND DNA REPAIR FACTOR IIH HELICASE SUBUNIT XPB"/>
    <property type="match status" value="1"/>
</dbReference>
<dbReference type="PRINTS" id="PR00851">
    <property type="entry name" value="XRODRMPGMNTB"/>
</dbReference>
<keyword evidence="7" id="KW-0067">ATP-binding</keyword>
<evidence type="ECO:0000313" key="19">
    <source>
        <dbReference type="Proteomes" id="UP000054097"/>
    </source>
</evidence>
<dbReference type="Proteomes" id="UP000054097">
    <property type="component" value="Unassembled WGS sequence"/>
</dbReference>
<evidence type="ECO:0000256" key="1">
    <source>
        <dbReference type="ARBA" id="ARBA00004123"/>
    </source>
</evidence>
<dbReference type="GO" id="GO:0016787">
    <property type="term" value="F:hydrolase activity"/>
    <property type="evidence" value="ECO:0007669"/>
    <property type="project" value="UniProtKB-KW"/>
</dbReference>
<evidence type="ECO:0000256" key="2">
    <source>
        <dbReference type="ARBA" id="ARBA00006637"/>
    </source>
</evidence>
<dbReference type="GO" id="GO:0005524">
    <property type="term" value="F:ATP binding"/>
    <property type="evidence" value="ECO:0007669"/>
    <property type="project" value="UniProtKB-KW"/>
</dbReference>
<dbReference type="CDD" id="cd18029">
    <property type="entry name" value="DEXHc_XPB"/>
    <property type="match status" value="1"/>
</dbReference>
<evidence type="ECO:0000256" key="15">
    <source>
        <dbReference type="SAM" id="MobiDB-lite"/>
    </source>
</evidence>
<dbReference type="GO" id="GO:0005675">
    <property type="term" value="C:transcription factor TFIIH holo complex"/>
    <property type="evidence" value="ECO:0007669"/>
    <property type="project" value="TreeGrafter"/>
</dbReference>
<dbReference type="AlphaFoldDB" id="A0A0C2WHY9"/>
<dbReference type="GO" id="GO:0000112">
    <property type="term" value="C:nucleotide-excision repair factor 3 complex"/>
    <property type="evidence" value="ECO:0007669"/>
    <property type="project" value="TreeGrafter"/>
</dbReference>
<keyword evidence="8" id="KW-0238">DNA-binding</keyword>
<dbReference type="STRING" id="933852.A0A0C2WHY9"/>
<evidence type="ECO:0000256" key="5">
    <source>
        <dbReference type="ARBA" id="ARBA00022801"/>
    </source>
</evidence>
<dbReference type="SMART" id="SM00490">
    <property type="entry name" value="HELICc"/>
    <property type="match status" value="1"/>
</dbReference>
<dbReference type="EC" id="5.6.2.4" evidence="13"/>
<dbReference type="PANTHER" id="PTHR11274">
    <property type="entry name" value="RAD25/XP-B DNA REPAIR HELICASE"/>
    <property type="match status" value="1"/>
</dbReference>
<comment type="similarity">
    <text evidence="2">Belongs to the helicase family. RAD25/XPB subfamily.</text>
</comment>
<feature type="region of interest" description="Disordered" evidence="15">
    <location>
        <begin position="252"/>
        <end position="281"/>
    </location>
</feature>
<sequence length="850" mass="95544">MKRAADEQTQNDGPKLKRIKLVTKGPSEAMEVDSRGGEDVENVDGNGVSRPAAVRSNTINLSALHKKLVQAKAVPTKAVAREPLAPLETVTKKQQESLVQRIFRDRDWSNLKLKPDHAARPLWINPEDRTLILEAFSPIAEQAQDFLVAIAEPVSRPEFIHEYKLTTYSLYAAVSVGLETNDILEVLNRYSKVPVPDSIAKFIRDCTASYGKVKLVLKHNKYYVESSHPDLIQKLLRDPIIRGARIIEDNTVTSTSAKPSMAPPGERHADPSKAAASNEKQAQDVFSEVIGADRDDLEEDDINISFQIDDARIDDVKKQCTELEYPMLEEYDFRNDLINPNLEIDLKPATVIRPYQEKSLSKMFGNGRARSGIIVLPCGAGKTLVGITAACTIKKSCLVLCTSSVSVMQWRQQFMMWSNVANHQISVFTADQKEKFAGESGIVISTYHMIANTHNRSHESKKMMDFLTSREWGFILLDEVHVVPATMFRKVVTTIKAHSKLGLTATLVREDDKVVDLNYMIGPKLYEANWMDLAKKGHIANVQCAEVWCPMTSEFYAEYLKQDIRKRMLLYFMNPEKFQACQFLINYHEKRGDKIIVFSDNVYALQAYAKRLNKMYIHGATPQAERMRVLQHFQNNPNVNTIFLSKVGDTSIDLPEATCLIQISSHFGSRRQEAQRLGRILRAKRRNDEGFNAFFYSLVSKDTSEMYYSTKRQQFLIDQGYSFKVITELDGMKTMPGLVYKTKDEQIELMQEVLTAKDSDADLGADVKAGEDDLAGTITSKHFGFPSAGATRTSGSLAAMAGGAHMSFREQNKSANRMIGKEGGTSASGAVRNKLFVNRDRQQTQLKKGM</sequence>
<dbReference type="SUPFAM" id="SSF52540">
    <property type="entry name" value="P-loop containing nucleoside triphosphate hydrolases"/>
    <property type="match status" value="2"/>
</dbReference>
<dbReference type="EMBL" id="KN824309">
    <property type="protein sequence ID" value="KIM25988.1"/>
    <property type="molecule type" value="Genomic_DNA"/>
</dbReference>
<dbReference type="InterPro" id="IPR001650">
    <property type="entry name" value="Helicase_C-like"/>
</dbReference>
<dbReference type="FunFam" id="3.40.50.300:FF:000077">
    <property type="entry name" value="Probable DNA repair helicase RAD25"/>
    <property type="match status" value="1"/>
</dbReference>
<dbReference type="PROSITE" id="PS51194">
    <property type="entry name" value="HELICASE_CTER"/>
    <property type="match status" value="1"/>
</dbReference>
<evidence type="ECO:0000313" key="18">
    <source>
        <dbReference type="EMBL" id="KIM25988.1"/>
    </source>
</evidence>
<reference evidence="18 19" key="1">
    <citation type="submission" date="2014-04" db="EMBL/GenBank/DDBJ databases">
        <authorList>
            <consortium name="DOE Joint Genome Institute"/>
            <person name="Kuo A."/>
            <person name="Zuccaro A."/>
            <person name="Kohler A."/>
            <person name="Nagy L.G."/>
            <person name="Floudas D."/>
            <person name="Copeland A."/>
            <person name="Barry K.W."/>
            <person name="Cichocki N."/>
            <person name="Veneault-Fourrey C."/>
            <person name="LaButti K."/>
            <person name="Lindquist E.A."/>
            <person name="Lipzen A."/>
            <person name="Lundell T."/>
            <person name="Morin E."/>
            <person name="Murat C."/>
            <person name="Sun H."/>
            <person name="Tunlid A."/>
            <person name="Henrissat B."/>
            <person name="Grigoriev I.V."/>
            <person name="Hibbett D.S."/>
            <person name="Martin F."/>
            <person name="Nordberg H.P."/>
            <person name="Cantor M.N."/>
            <person name="Hua S.X."/>
        </authorList>
    </citation>
    <scope>NUCLEOTIDE SEQUENCE [LARGE SCALE GENOMIC DNA]</scope>
    <source>
        <strain evidence="18 19">MAFF 305830</strain>
    </source>
</reference>
<dbReference type="GO" id="GO:0043138">
    <property type="term" value="F:3'-5' DNA helicase activity"/>
    <property type="evidence" value="ECO:0007669"/>
    <property type="project" value="UniProtKB-EC"/>
</dbReference>
<keyword evidence="6" id="KW-0347">Helicase</keyword>
<evidence type="ECO:0000259" key="16">
    <source>
        <dbReference type="PROSITE" id="PS51192"/>
    </source>
</evidence>
<dbReference type="Pfam" id="PF13625">
    <property type="entry name" value="Helicase_C_3"/>
    <property type="match status" value="1"/>
</dbReference>
<comment type="catalytic activity">
    <reaction evidence="12">
        <text>Couples ATP hydrolysis with the unwinding of duplex DNA by translocating in the 3'-5' direction.</text>
        <dbReference type="EC" id="5.6.2.4"/>
    </reaction>
</comment>
<evidence type="ECO:0000256" key="11">
    <source>
        <dbReference type="ARBA" id="ARBA00023242"/>
    </source>
</evidence>
<evidence type="ECO:0000256" key="9">
    <source>
        <dbReference type="ARBA" id="ARBA00023204"/>
    </source>
</evidence>
<keyword evidence="5" id="KW-0378">Hydrolase</keyword>
<feature type="region of interest" description="Disordered" evidence="15">
    <location>
        <begin position="26"/>
        <end position="49"/>
    </location>
</feature>
<dbReference type="GO" id="GO:0006289">
    <property type="term" value="P:nucleotide-excision repair"/>
    <property type="evidence" value="ECO:0007669"/>
    <property type="project" value="InterPro"/>
</dbReference>
<dbReference type="InterPro" id="IPR027417">
    <property type="entry name" value="P-loop_NTPase"/>
</dbReference>
<dbReference type="Pfam" id="PF16203">
    <property type="entry name" value="ERCC3_RAD25_C"/>
    <property type="match status" value="1"/>
</dbReference>
<feature type="domain" description="Helicase C-terminal" evidence="17">
    <location>
        <begin position="579"/>
        <end position="740"/>
    </location>
</feature>
<feature type="domain" description="Helicase ATP-binding" evidence="16">
    <location>
        <begin position="363"/>
        <end position="525"/>
    </location>
</feature>
<evidence type="ECO:0000256" key="6">
    <source>
        <dbReference type="ARBA" id="ARBA00022806"/>
    </source>
</evidence>
<evidence type="ECO:0000259" key="17">
    <source>
        <dbReference type="PROSITE" id="PS51194"/>
    </source>
</evidence>
<name>A0A0C2WHY9_SERVB</name>
<accession>A0A0C2WHY9</accession>
<keyword evidence="11" id="KW-0539">Nucleus</keyword>
<dbReference type="InterPro" id="IPR032830">
    <property type="entry name" value="XPB/Ssl2_N"/>
</dbReference>
<comment type="subcellular location">
    <subcellularLocation>
        <location evidence="1">Nucleus</location>
    </subcellularLocation>
</comment>
<dbReference type="GO" id="GO:0097550">
    <property type="term" value="C:transcription preinitiation complex"/>
    <property type="evidence" value="ECO:0007669"/>
    <property type="project" value="TreeGrafter"/>
</dbReference>
<dbReference type="SMART" id="SM00487">
    <property type="entry name" value="DEXDc"/>
    <property type="match status" value="1"/>
</dbReference>
<dbReference type="InterPro" id="IPR050615">
    <property type="entry name" value="ATP-dep_DNA_Helicase"/>
</dbReference>
<keyword evidence="9" id="KW-0234">DNA repair</keyword>
<dbReference type="Pfam" id="PF04851">
    <property type="entry name" value="ResIII"/>
    <property type="match status" value="1"/>
</dbReference>
<proteinExistence type="inferred from homology"/>
<dbReference type="InterPro" id="IPR001161">
    <property type="entry name" value="XPB/Ssl2"/>
</dbReference>
<evidence type="ECO:0000256" key="7">
    <source>
        <dbReference type="ARBA" id="ARBA00022840"/>
    </source>
</evidence>
<evidence type="ECO:0000256" key="4">
    <source>
        <dbReference type="ARBA" id="ARBA00022763"/>
    </source>
</evidence>
<evidence type="ECO:0000256" key="12">
    <source>
        <dbReference type="ARBA" id="ARBA00034617"/>
    </source>
</evidence>
<dbReference type="PROSITE" id="PS51192">
    <property type="entry name" value="HELICASE_ATP_BIND_1"/>
    <property type="match status" value="1"/>
</dbReference>
<dbReference type="OrthoDB" id="10262986at2759"/>
<dbReference type="GO" id="GO:0003677">
    <property type="term" value="F:DNA binding"/>
    <property type="evidence" value="ECO:0007669"/>
    <property type="project" value="UniProtKB-KW"/>
</dbReference>
<comment type="catalytic activity">
    <reaction evidence="14">
        <text>ATP + H2O = ADP + phosphate + H(+)</text>
        <dbReference type="Rhea" id="RHEA:13065"/>
        <dbReference type="ChEBI" id="CHEBI:15377"/>
        <dbReference type="ChEBI" id="CHEBI:15378"/>
        <dbReference type="ChEBI" id="CHEBI:30616"/>
        <dbReference type="ChEBI" id="CHEBI:43474"/>
        <dbReference type="ChEBI" id="CHEBI:456216"/>
        <dbReference type="EC" id="5.6.2.4"/>
    </reaction>
</comment>
<dbReference type="NCBIfam" id="TIGR00603">
    <property type="entry name" value="rad25"/>
    <property type="match status" value="1"/>
</dbReference>
<evidence type="ECO:0000256" key="13">
    <source>
        <dbReference type="ARBA" id="ARBA00034808"/>
    </source>
</evidence>
<evidence type="ECO:0000256" key="8">
    <source>
        <dbReference type="ARBA" id="ARBA00023125"/>
    </source>
</evidence>
<dbReference type="GO" id="GO:0006367">
    <property type="term" value="P:transcription initiation at RNA polymerase II promoter"/>
    <property type="evidence" value="ECO:0007669"/>
    <property type="project" value="InterPro"/>
</dbReference>
<dbReference type="InterPro" id="IPR014001">
    <property type="entry name" value="Helicase_ATP-bd"/>
</dbReference>
<organism evidence="18 19">
    <name type="scientific">Serendipita vermifera MAFF 305830</name>
    <dbReference type="NCBI Taxonomy" id="933852"/>
    <lineage>
        <taxon>Eukaryota</taxon>
        <taxon>Fungi</taxon>
        <taxon>Dikarya</taxon>
        <taxon>Basidiomycota</taxon>
        <taxon>Agaricomycotina</taxon>
        <taxon>Agaricomycetes</taxon>
        <taxon>Sebacinales</taxon>
        <taxon>Serendipitaceae</taxon>
        <taxon>Serendipita</taxon>
    </lineage>
</organism>
<evidence type="ECO:0000256" key="14">
    <source>
        <dbReference type="ARBA" id="ARBA00048988"/>
    </source>
</evidence>
<keyword evidence="3" id="KW-0547">Nucleotide-binding</keyword>
<evidence type="ECO:0000256" key="3">
    <source>
        <dbReference type="ARBA" id="ARBA00022741"/>
    </source>
</evidence>
<gene>
    <name evidence="18" type="ORF">M408DRAFT_330776</name>
</gene>
<keyword evidence="10" id="KW-0413">Isomerase</keyword>